<keyword evidence="2" id="KW-0732">Signal</keyword>
<keyword evidence="1" id="KW-1133">Transmembrane helix</keyword>
<evidence type="ECO:0000313" key="3">
    <source>
        <dbReference type="EMBL" id="CAE7682067.1"/>
    </source>
</evidence>
<feature type="transmembrane region" description="Helical" evidence="1">
    <location>
        <begin position="64"/>
        <end position="81"/>
    </location>
</feature>
<sequence>MSHARSFVVLLLPAALLAAVAFVAPRAPAVAKSPRVVIRAGEERKDFLDDSVPEWRSGIAGRKGAIGFLGFLTLVIAYLFTKAQDPEVRQIKICVRSKQFEKDFFNDPAKAEWAKKKGYKALQDPDCKEWPEVWEKIKPF</sequence>
<evidence type="ECO:0000313" key="4">
    <source>
        <dbReference type="Proteomes" id="UP000601435"/>
    </source>
</evidence>
<dbReference type="AlphaFoldDB" id="A0A812WPH3"/>
<gene>
    <name evidence="3" type="primary">sua1</name>
    <name evidence="3" type="ORF">SNEC2469_LOCUS19619</name>
</gene>
<organism evidence="3 4">
    <name type="scientific">Symbiodinium necroappetens</name>
    <dbReference type="NCBI Taxonomy" id="1628268"/>
    <lineage>
        <taxon>Eukaryota</taxon>
        <taxon>Sar</taxon>
        <taxon>Alveolata</taxon>
        <taxon>Dinophyceae</taxon>
        <taxon>Suessiales</taxon>
        <taxon>Symbiodiniaceae</taxon>
        <taxon>Symbiodinium</taxon>
    </lineage>
</organism>
<protein>
    <submittedName>
        <fullName evidence="3">Sua1 protein</fullName>
    </submittedName>
</protein>
<evidence type="ECO:0000256" key="1">
    <source>
        <dbReference type="SAM" id="Phobius"/>
    </source>
</evidence>
<proteinExistence type="predicted"/>
<dbReference type="EMBL" id="CAJNJA010033642">
    <property type="protein sequence ID" value="CAE7682067.1"/>
    <property type="molecule type" value="Genomic_DNA"/>
</dbReference>
<dbReference type="Proteomes" id="UP000601435">
    <property type="component" value="Unassembled WGS sequence"/>
</dbReference>
<comment type="caution">
    <text evidence="3">The sequence shown here is derived from an EMBL/GenBank/DDBJ whole genome shotgun (WGS) entry which is preliminary data.</text>
</comment>
<name>A0A812WPH3_9DINO</name>
<keyword evidence="4" id="KW-1185">Reference proteome</keyword>
<dbReference type="OrthoDB" id="426712at2759"/>
<keyword evidence="1" id="KW-0812">Transmembrane</keyword>
<evidence type="ECO:0000256" key="2">
    <source>
        <dbReference type="SAM" id="SignalP"/>
    </source>
</evidence>
<feature type="chain" id="PRO_5032739966" evidence="2">
    <location>
        <begin position="32"/>
        <end position="140"/>
    </location>
</feature>
<accession>A0A812WPH3</accession>
<feature type="signal peptide" evidence="2">
    <location>
        <begin position="1"/>
        <end position="31"/>
    </location>
</feature>
<reference evidence="3" key="1">
    <citation type="submission" date="2021-02" db="EMBL/GenBank/DDBJ databases">
        <authorList>
            <person name="Dougan E. K."/>
            <person name="Rhodes N."/>
            <person name="Thang M."/>
            <person name="Chan C."/>
        </authorList>
    </citation>
    <scope>NUCLEOTIDE SEQUENCE</scope>
</reference>
<keyword evidence="1" id="KW-0472">Membrane</keyword>